<dbReference type="Proteomes" id="UP000523795">
    <property type="component" value="Unassembled WGS sequence"/>
</dbReference>
<proteinExistence type="predicted"/>
<accession>A0ABX1JP01</accession>
<keyword evidence="2" id="KW-1185">Reference proteome</keyword>
<name>A0ABX1JP01_9MICC</name>
<feature type="non-terminal residue" evidence="1">
    <location>
        <position position="1"/>
    </location>
</feature>
<dbReference type="EMBL" id="JAAZSR010000092">
    <property type="protein sequence ID" value="NKX50451.1"/>
    <property type="molecule type" value="Genomic_DNA"/>
</dbReference>
<evidence type="ECO:0000313" key="1">
    <source>
        <dbReference type="EMBL" id="NKX50451.1"/>
    </source>
</evidence>
<protein>
    <submittedName>
        <fullName evidence="1">Uncharacterized protein</fullName>
    </submittedName>
</protein>
<gene>
    <name evidence="1" type="ORF">HER39_07700</name>
</gene>
<comment type="caution">
    <text evidence="1">The sequence shown here is derived from an EMBL/GenBank/DDBJ whole genome shotgun (WGS) entry which is preliminary data.</text>
</comment>
<reference evidence="1 2" key="1">
    <citation type="submission" date="2020-04" db="EMBL/GenBank/DDBJ databases">
        <authorList>
            <person name="Liu S."/>
        </authorList>
    </citation>
    <scope>NUCLEOTIDE SEQUENCE [LARGE SCALE GENOMIC DNA]</scope>
    <source>
        <strain evidence="1 2">CGMCC 1.15091</strain>
    </source>
</reference>
<evidence type="ECO:0000313" key="2">
    <source>
        <dbReference type="Proteomes" id="UP000523795"/>
    </source>
</evidence>
<sequence>ELGAGTGGADLLHQRLVPVPVQDDHIDLVDLLALGLGDQVQVLLDRQAQVHQVGRLRAGDQLLHVEHGRRIEHRAALGDGQHREGVVDPLRGQAGAVDRTHGDVAPGALAVARPLGVVQHRGLVLFALADNDDTVEVHGGQEGTHRVHGGAGGGGLVPVADPVPGGNGGSLGHPHQFEGEIPVRLVVFNRQRRAQR</sequence>
<organism evidence="1 2">
    <name type="scientific">Arthrobacter deserti</name>
    <dbReference type="NCBI Taxonomy" id="1742687"/>
    <lineage>
        <taxon>Bacteria</taxon>
        <taxon>Bacillati</taxon>
        <taxon>Actinomycetota</taxon>
        <taxon>Actinomycetes</taxon>
        <taxon>Micrococcales</taxon>
        <taxon>Micrococcaceae</taxon>
        <taxon>Arthrobacter</taxon>
    </lineage>
</organism>